<gene>
    <name evidence="2" type="ORF">SAMN04488034_102533</name>
</gene>
<feature type="transmembrane region" description="Helical" evidence="1">
    <location>
        <begin position="108"/>
        <end position="124"/>
    </location>
</feature>
<evidence type="ECO:0000313" key="2">
    <source>
        <dbReference type="EMBL" id="SEE83647.1"/>
    </source>
</evidence>
<evidence type="ECO:0000256" key="1">
    <source>
        <dbReference type="SAM" id="Phobius"/>
    </source>
</evidence>
<sequence length="126" mass="14328">MTVTKIGKWGGLLLLGLLLLVIYGSFDPSESGYFPACPFYSVTGLECPGCGSQRALHQLLKMEFLNAFKQNALLVIAIPYVLFGFYLDRLAKPSEKTYTWKRKFYGKKAIYLVLGIICLFWIFRNL</sequence>
<evidence type="ECO:0000313" key="3">
    <source>
        <dbReference type="Proteomes" id="UP000199448"/>
    </source>
</evidence>
<dbReference type="EMBL" id="FNUG01000002">
    <property type="protein sequence ID" value="SEE83647.1"/>
    <property type="molecule type" value="Genomic_DNA"/>
</dbReference>
<dbReference type="InterPro" id="IPR021215">
    <property type="entry name" value="DUF2752"/>
</dbReference>
<name>A0A1H5M4F4_9FLAO</name>
<evidence type="ECO:0008006" key="4">
    <source>
        <dbReference type="Google" id="ProtNLM"/>
    </source>
</evidence>
<keyword evidence="1" id="KW-1133">Transmembrane helix</keyword>
<dbReference type="RefSeq" id="WP_218124604.1">
    <property type="nucleotide sequence ID" value="NZ_FNGG01000002.1"/>
</dbReference>
<proteinExistence type="predicted"/>
<dbReference type="AlphaFoldDB" id="A0A1H5M4F4"/>
<feature type="transmembrane region" description="Helical" evidence="1">
    <location>
        <begin position="68"/>
        <end position="87"/>
    </location>
</feature>
<reference evidence="2 3" key="1">
    <citation type="submission" date="2016-10" db="EMBL/GenBank/DDBJ databases">
        <authorList>
            <person name="de Groot N.N."/>
        </authorList>
    </citation>
    <scope>NUCLEOTIDE SEQUENCE [LARGE SCALE GENOMIC DNA]</scope>
    <source>
        <strain evidence="2 3">DSM 23553</strain>
    </source>
</reference>
<keyword evidence="1" id="KW-0812">Transmembrane</keyword>
<accession>A0A1H5M4F4</accession>
<dbReference type="Proteomes" id="UP000199448">
    <property type="component" value="Unassembled WGS sequence"/>
</dbReference>
<organism evidence="2 3">
    <name type="scientific">Salinimicrobium catena</name>
    <dbReference type="NCBI Taxonomy" id="390640"/>
    <lineage>
        <taxon>Bacteria</taxon>
        <taxon>Pseudomonadati</taxon>
        <taxon>Bacteroidota</taxon>
        <taxon>Flavobacteriia</taxon>
        <taxon>Flavobacteriales</taxon>
        <taxon>Flavobacteriaceae</taxon>
        <taxon>Salinimicrobium</taxon>
    </lineage>
</organism>
<keyword evidence="1" id="KW-0472">Membrane</keyword>
<dbReference type="STRING" id="390640.SAMN04488034_102533"/>
<keyword evidence="3" id="KW-1185">Reference proteome</keyword>
<protein>
    <recommendedName>
        <fullName evidence="4">DUF2752 domain-containing protein</fullName>
    </recommendedName>
</protein>
<dbReference type="Pfam" id="PF10825">
    <property type="entry name" value="DUF2752"/>
    <property type="match status" value="1"/>
</dbReference>